<reference evidence="4 5" key="1">
    <citation type="submission" date="2019-11" db="EMBL/GenBank/DDBJ databases">
        <title>Whole-genome sequence of a Rhodoblastus acidophilus DSM 142.</title>
        <authorList>
            <person name="Kyndt J.A."/>
            <person name="Meyer T.E."/>
        </authorList>
    </citation>
    <scope>NUCLEOTIDE SEQUENCE [LARGE SCALE GENOMIC DNA]</scope>
    <source>
        <strain evidence="4 5">DSM 142</strain>
    </source>
</reference>
<name>A0A6N8DQC4_RHOAC</name>
<dbReference type="Gene3D" id="1.10.530.10">
    <property type="match status" value="1"/>
</dbReference>
<dbReference type="RefSeq" id="WP_155446078.1">
    <property type="nucleotide sequence ID" value="NZ_JAOQNR010000010.1"/>
</dbReference>
<dbReference type="OrthoDB" id="9788661at2"/>
<evidence type="ECO:0000256" key="2">
    <source>
        <dbReference type="SAM" id="SignalP"/>
    </source>
</evidence>
<dbReference type="Proteomes" id="UP000439113">
    <property type="component" value="Unassembled WGS sequence"/>
</dbReference>
<feature type="domain" description="Transglycosylase SLT" evidence="3">
    <location>
        <begin position="25"/>
        <end position="119"/>
    </location>
</feature>
<accession>A0A6N8DQC4</accession>
<gene>
    <name evidence="4" type="ORF">GJ654_10345</name>
</gene>
<dbReference type="Pfam" id="PF01464">
    <property type="entry name" value="SLT"/>
    <property type="match status" value="1"/>
</dbReference>
<dbReference type="InterPro" id="IPR023346">
    <property type="entry name" value="Lysozyme-like_dom_sf"/>
</dbReference>
<comment type="similarity">
    <text evidence="1">Belongs to the virb1 family.</text>
</comment>
<organism evidence="4 5">
    <name type="scientific">Rhodoblastus acidophilus</name>
    <name type="common">Rhodopseudomonas acidophila</name>
    <dbReference type="NCBI Taxonomy" id="1074"/>
    <lineage>
        <taxon>Bacteria</taxon>
        <taxon>Pseudomonadati</taxon>
        <taxon>Pseudomonadota</taxon>
        <taxon>Alphaproteobacteria</taxon>
        <taxon>Hyphomicrobiales</taxon>
        <taxon>Rhodoblastaceae</taxon>
        <taxon>Rhodoblastus</taxon>
    </lineage>
</organism>
<evidence type="ECO:0000313" key="5">
    <source>
        <dbReference type="Proteomes" id="UP000439113"/>
    </source>
</evidence>
<dbReference type="EMBL" id="WNKS01000007">
    <property type="protein sequence ID" value="MTV31393.1"/>
    <property type="molecule type" value="Genomic_DNA"/>
</dbReference>
<evidence type="ECO:0000256" key="1">
    <source>
        <dbReference type="ARBA" id="ARBA00009387"/>
    </source>
</evidence>
<dbReference type="SUPFAM" id="SSF53955">
    <property type="entry name" value="Lysozyme-like"/>
    <property type="match status" value="1"/>
</dbReference>
<evidence type="ECO:0000259" key="3">
    <source>
        <dbReference type="Pfam" id="PF01464"/>
    </source>
</evidence>
<dbReference type="CDD" id="cd00254">
    <property type="entry name" value="LT-like"/>
    <property type="match status" value="1"/>
</dbReference>
<dbReference type="InterPro" id="IPR008258">
    <property type="entry name" value="Transglycosylase_SLT_dom_1"/>
</dbReference>
<keyword evidence="2" id="KW-0732">Signal</keyword>
<comment type="caution">
    <text evidence="4">The sequence shown here is derived from an EMBL/GenBank/DDBJ whole genome shotgun (WGS) entry which is preliminary data.</text>
</comment>
<feature type="chain" id="PRO_5026879815" evidence="2">
    <location>
        <begin position="18"/>
        <end position="137"/>
    </location>
</feature>
<proteinExistence type="inferred from homology"/>
<protein>
    <submittedName>
        <fullName evidence="4">Transglycosylase SLT domain-containing protein</fullName>
    </submittedName>
</protein>
<feature type="signal peptide" evidence="2">
    <location>
        <begin position="1"/>
        <end position="17"/>
    </location>
</feature>
<dbReference type="AlphaFoldDB" id="A0A6N8DQC4"/>
<sequence length="137" mass="14460">MKRLFALALIMATPAHAGGSLSSVVDQAAARHGVPRHLARAVIMTESGFNPHARNSHAIGLGQIKCQTARGLGYRGACNGLLHPVVNADLSMRYLRQAISRGGAGCAGLALYNRGVFAKPRCTAYGRKVLRIARAGE</sequence>
<evidence type="ECO:0000313" key="4">
    <source>
        <dbReference type="EMBL" id="MTV31393.1"/>
    </source>
</evidence>